<dbReference type="SUPFAM" id="SSF56784">
    <property type="entry name" value="HAD-like"/>
    <property type="match status" value="1"/>
</dbReference>
<dbReference type="InterPro" id="IPR036412">
    <property type="entry name" value="HAD-like_sf"/>
</dbReference>
<protein>
    <submittedName>
        <fullName evidence="1">Phosphoheptose isomerase</fullName>
    </submittedName>
</protein>
<evidence type="ECO:0000313" key="1">
    <source>
        <dbReference type="EMBL" id="WQJ52924.1"/>
    </source>
</evidence>
<proteinExistence type="predicted"/>
<accession>A0ABZ0Z497</accession>
<sequence>MLKFNHPFNEERCLQRLIHEYERHPELIVAFDFDNTIFDTHGNGGDYSDVIELLKEAKSIGFCLVLFTAESDTEKLNWKRETVKEKLGFYPDYVNNSHVKSDCSANGKMYYNILLDDRAGLYEAYCILKRLIAHIKLAKYINL</sequence>
<dbReference type="EMBL" id="OR769222">
    <property type="protein sequence ID" value="WQJ52924.1"/>
    <property type="molecule type" value="Genomic_DNA"/>
</dbReference>
<name>A0ABZ0Z497_9CAUD</name>
<dbReference type="GO" id="GO:0016853">
    <property type="term" value="F:isomerase activity"/>
    <property type="evidence" value="ECO:0007669"/>
    <property type="project" value="UniProtKB-KW"/>
</dbReference>
<evidence type="ECO:0000313" key="2">
    <source>
        <dbReference type="Proteomes" id="UP001349343"/>
    </source>
</evidence>
<reference evidence="1 2" key="1">
    <citation type="submission" date="2023-11" db="EMBL/GenBank/DDBJ databases">
        <authorList>
            <person name="Cook R."/>
            <person name="Crisci M."/>
            <person name="Pye H."/>
            <person name="Adriaenssens E."/>
            <person name="Santini J."/>
        </authorList>
    </citation>
    <scope>NUCLEOTIDE SEQUENCE [LARGE SCALE GENOMIC DNA]</scope>
    <source>
        <strain evidence="1">Lak_Megaphage_RVC_JS4_GC31</strain>
    </source>
</reference>
<keyword evidence="1" id="KW-0413">Isomerase</keyword>
<dbReference type="Proteomes" id="UP001349343">
    <property type="component" value="Segment"/>
</dbReference>
<dbReference type="InterPro" id="IPR023214">
    <property type="entry name" value="HAD_sf"/>
</dbReference>
<keyword evidence="2" id="KW-1185">Reference proteome</keyword>
<dbReference type="Gene3D" id="3.40.50.1000">
    <property type="entry name" value="HAD superfamily/HAD-like"/>
    <property type="match status" value="1"/>
</dbReference>
<organism evidence="1 2">
    <name type="scientific">phage Lak_Megaphage_RVC_JS4_GC31</name>
    <dbReference type="NCBI Taxonomy" id="3109228"/>
    <lineage>
        <taxon>Viruses</taxon>
        <taxon>Duplodnaviria</taxon>
        <taxon>Heunggongvirae</taxon>
        <taxon>Uroviricota</taxon>
        <taxon>Caudoviricetes</taxon>
        <taxon>Caudoviricetes code 15 clade</taxon>
    </lineage>
</organism>